<dbReference type="Pfam" id="PF16177">
    <property type="entry name" value="ACAS_N"/>
    <property type="match status" value="1"/>
</dbReference>
<dbReference type="OrthoDB" id="9778383at2"/>
<dbReference type="CDD" id="cd05968">
    <property type="entry name" value="AACS_like"/>
    <property type="match status" value="1"/>
</dbReference>
<keyword evidence="3" id="KW-0436">Ligase</keyword>
<gene>
    <name evidence="10" type="ORF">CRI93_01200</name>
</gene>
<dbReference type="EMBL" id="PDEP01000001">
    <property type="protein sequence ID" value="PEN09372.1"/>
    <property type="molecule type" value="Genomic_DNA"/>
</dbReference>
<evidence type="ECO:0000256" key="6">
    <source>
        <dbReference type="ARBA" id="ARBA00022990"/>
    </source>
</evidence>
<evidence type="ECO:0000256" key="3">
    <source>
        <dbReference type="ARBA" id="ARBA00022598"/>
    </source>
</evidence>
<evidence type="ECO:0000256" key="4">
    <source>
        <dbReference type="ARBA" id="ARBA00022741"/>
    </source>
</evidence>
<dbReference type="InterPro" id="IPR042099">
    <property type="entry name" value="ANL_N_sf"/>
</dbReference>
<evidence type="ECO:0000256" key="2">
    <source>
        <dbReference type="ARBA" id="ARBA00013275"/>
    </source>
</evidence>
<comment type="caution">
    <text evidence="10">The sequence shown here is derived from an EMBL/GenBank/DDBJ whole genome shotgun (WGS) entry which is preliminary data.</text>
</comment>
<dbReference type="InterPro" id="IPR045851">
    <property type="entry name" value="AMP-bd_C_sf"/>
</dbReference>
<dbReference type="Pfam" id="PF13193">
    <property type="entry name" value="AMP-binding_C"/>
    <property type="match status" value="1"/>
</dbReference>
<dbReference type="GO" id="GO:0003987">
    <property type="term" value="F:acetate-CoA ligase activity"/>
    <property type="evidence" value="ECO:0007669"/>
    <property type="project" value="UniProtKB-EC"/>
</dbReference>
<dbReference type="GO" id="GO:0006085">
    <property type="term" value="P:acetyl-CoA biosynthetic process"/>
    <property type="evidence" value="ECO:0007669"/>
    <property type="project" value="TreeGrafter"/>
</dbReference>
<dbReference type="Pfam" id="PF00501">
    <property type="entry name" value="AMP-binding"/>
    <property type="match status" value="1"/>
</dbReference>
<evidence type="ECO:0000313" key="10">
    <source>
        <dbReference type="EMBL" id="PEN09372.1"/>
    </source>
</evidence>
<keyword evidence="6" id="KW-0007">Acetylation</keyword>
<dbReference type="Gene3D" id="3.40.50.12780">
    <property type="entry name" value="N-terminal domain of ligase-like"/>
    <property type="match status" value="1"/>
</dbReference>
<sequence length="658" mass="72400">MATESASADSFPFQQEVVWTPDPEVVANSNLQQFMDAHGIASLDALHTQAANDVGWFWEAVLDDLGIEFYTPYDEIVDLERAPQFPEWCVGGSMNIVHNLLDRWQDTPRATQDALRWEGEDGSTRTYTYAELYAATNRCANMLRERGLGKGDAIGLYMPMTPETVIAFLAIAKIGGIICPLFSGYGPGAIITRLQGARAKALFTADGFHRRDKLIRMKETADEALQECPSVEHVIVTQHAGRSDTPMHSERDVFWSDVVPSQSDEARTERTAAEDPVMLIYTSGTTGAPKGAVHTHCGFPLKGAQDMYHCMDLKPGETMYWMSDMGWMMGPWLVFGTLTIGATMVLYDGAPDYPGPDRLWQLVEDHSVTHLGISPTLIRALKTHGPEPVNKHDLSGLRAVGSTGSPWDPESWMWCFETVLNSEKPILNYSGGTEISGGILCGNFLQPLKPCAFSGPAPGMDADVVDATGDPVQGEVGELVIRKPWIGMTRSFWDGEERYLNAYWRRFEDIWVHGDFAAIDDDGLWYILGRSDDTINVAGKRLGPAEVEALVNAHPDIAESAAVGIPHEVKGQAVIVFAVPQQSDTADESLRAALMERIIDALGKPLKPEAIQFCTALPKTRNAKVMRRVIRAAYLDKPLGDTSSLEDPATVRAIENAW</sequence>
<proteinExistence type="inferred from homology"/>
<feature type="domain" description="AMP-binding enzyme C-terminal" evidence="8">
    <location>
        <begin position="546"/>
        <end position="624"/>
    </location>
</feature>
<keyword evidence="11" id="KW-1185">Reference proteome</keyword>
<evidence type="ECO:0000313" key="11">
    <source>
        <dbReference type="Proteomes" id="UP000221024"/>
    </source>
</evidence>
<protein>
    <recommendedName>
        <fullName evidence="2">acetate--CoA ligase</fullName>
        <ecNumber evidence="2">6.2.1.1</ecNumber>
    </recommendedName>
</protein>
<dbReference type="PROSITE" id="PS00455">
    <property type="entry name" value="AMP_BINDING"/>
    <property type="match status" value="1"/>
</dbReference>
<evidence type="ECO:0000256" key="5">
    <source>
        <dbReference type="ARBA" id="ARBA00022840"/>
    </source>
</evidence>
<dbReference type="RefSeq" id="WP_098060770.1">
    <property type="nucleotide sequence ID" value="NZ_PDEP01000001.1"/>
</dbReference>
<dbReference type="InterPro" id="IPR020845">
    <property type="entry name" value="AMP-binding_CS"/>
</dbReference>
<dbReference type="InterPro" id="IPR000873">
    <property type="entry name" value="AMP-dep_synth/lig_dom"/>
</dbReference>
<feature type="domain" description="Acetyl-coenzyme A synthetase N-terminal" evidence="9">
    <location>
        <begin position="44"/>
        <end position="99"/>
    </location>
</feature>
<keyword evidence="5" id="KW-0067">ATP-binding</keyword>
<dbReference type="GO" id="GO:0005524">
    <property type="term" value="F:ATP binding"/>
    <property type="evidence" value="ECO:0007669"/>
    <property type="project" value="UniProtKB-KW"/>
</dbReference>
<dbReference type="InterPro" id="IPR032387">
    <property type="entry name" value="ACAS_N"/>
</dbReference>
<evidence type="ECO:0000256" key="1">
    <source>
        <dbReference type="ARBA" id="ARBA00006432"/>
    </source>
</evidence>
<dbReference type="EC" id="6.2.1.1" evidence="2"/>
<dbReference type="SUPFAM" id="SSF56801">
    <property type="entry name" value="Acetyl-CoA synthetase-like"/>
    <property type="match status" value="1"/>
</dbReference>
<comment type="similarity">
    <text evidence="1">Belongs to the ATP-dependent AMP-binding enzyme family.</text>
</comment>
<evidence type="ECO:0000259" key="8">
    <source>
        <dbReference type="Pfam" id="PF13193"/>
    </source>
</evidence>
<dbReference type="InterPro" id="IPR025110">
    <property type="entry name" value="AMP-bd_C"/>
</dbReference>
<dbReference type="AlphaFoldDB" id="A0A2H3NQL0"/>
<accession>A0A2H3NQL0</accession>
<evidence type="ECO:0000259" key="7">
    <source>
        <dbReference type="Pfam" id="PF00501"/>
    </source>
</evidence>
<keyword evidence="4" id="KW-0547">Nucleotide-binding</keyword>
<name>A0A2H3NQL0_9BACT</name>
<feature type="domain" description="AMP-dependent synthetase/ligase" evidence="7">
    <location>
        <begin position="114"/>
        <end position="486"/>
    </location>
</feature>
<dbReference type="Proteomes" id="UP000221024">
    <property type="component" value="Unassembled WGS sequence"/>
</dbReference>
<evidence type="ECO:0000259" key="9">
    <source>
        <dbReference type="Pfam" id="PF16177"/>
    </source>
</evidence>
<organism evidence="10 11">
    <name type="scientific">Longimonas halophila</name>
    <dbReference type="NCBI Taxonomy" id="1469170"/>
    <lineage>
        <taxon>Bacteria</taxon>
        <taxon>Pseudomonadati</taxon>
        <taxon>Rhodothermota</taxon>
        <taxon>Rhodothermia</taxon>
        <taxon>Rhodothermales</taxon>
        <taxon>Salisaetaceae</taxon>
        <taxon>Longimonas</taxon>
    </lineage>
</organism>
<dbReference type="PANTHER" id="PTHR24095">
    <property type="entry name" value="ACETYL-COENZYME A SYNTHETASE"/>
    <property type="match status" value="1"/>
</dbReference>
<reference evidence="10 11" key="1">
    <citation type="submission" date="2017-10" db="EMBL/GenBank/DDBJ databases">
        <title>Draft genome of Longimonas halophila.</title>
        <authorList>
            <person name="Goh K.M."/>
            <person name="Shamsir M.S."/>
            <person name="Lim S.W."/>
        </authorList>
    </citation>
    <scope>NUCLEOTIDE SEQUENCE [LARGE SCALE GENOMIC DNA]</scope>
    <source>
        <strain evidence="10 11">KCTC 42399</strain>
    </source>
</reference>
<dbReference type="Gene3D" id="3.30.300.30">
    <property type="match status" value="1"/>
</dbReference>
<dbReference type="PANTHER" id="PTHR24095:SF14">
    <property type="entry name" value="ACETYL-COENZYME A SYNTHETASE 1"/>
    <property type="match status" value="1"/>
</dbReference>